<proteinExistence type="predicted"/>
<evidence type="ECO:0000313" key="1">
    <source>
        <dbReference type="EMBL" id="EKF72758.1"/>
    </source>
</evidence>
<dbReference type="EMBL" id="AMRJ01000069">
    <property type="protein sequence ID" value="EKF72758.1"/>
    <property type="molecule type" value="Genomic_DNA"/>
</dbReference>
<dbReference type="AlphaFoldDB" id="L0W7Q8"/>
<gene>
    <name evidence="1" type="ORF">A11A3_17105</name>
</gene>
<reference evidence="1 2" key="1">
    <citation type="journal article" date="2012" name="J. Bacteriol.">
        <title>Genome Sequence of the Alkane-Degrading Bacterium Alcanivorax hongdengensis Type Strain A-11-3.</title>
        <authorList>
            <person name="Lai Q."/>
            <person name="Shao Z."/>
        </authorList>
    </citation>
    <scope>NUCLEOTIDE SEQUENCE [LARGE SCALE GENOMIC DNA]</scope>
    <source>
        <strain evidence="1 2">A-11-3</strain>
    </source>
</reference>
<dbReference type="Proteomes" id="UP000010164">
    <property type="component" value="Unassembled WGS sequence"/>
</dbReference>
<sequence length="355" mass="40025">MRIWLVPLQASSQESSKFRKQYSLDRLSAATRYFLCRFLKDHGDEEEDLRQKGGYSRDFYQSDRSVSRAIEELVGAGILLEKRAKSGEGRPSLRLSVSPDFLRALRTEAADEDPLHELKIERVFTYGFPPRKGERRTRLSPANRVLLAVLLLSADKNGAAQIGMGKLGRIAGLSEDQLKSQFTKLAAEGYLRARVSGFSGRCLFGRVAGYVFLNMRHVDLGGGEGGQIMIIQCFPGFGQAVELYRDSWDVHRDLRKYRNDSSLLADYPPSHYPAIKNAISFESRWNEGCRNQWDGKASKVLPKLQLDGYFQELQPSQAASYLQMRINHYASLLLTNGDFENTISDGFYPVTADTS</sequence>
<evidence type="ECO:0000313" key="2">
    <source>
        <dbReference type="Proteomes" id="UP000010164"/>
    </source>
</evidence>
<accession>L0W7Q8</accession>
<keyword evidence="2" id="KW-1185">Reference proteome</keyword>
<protein>
    <submittedName>
        <fullName evidence="1">Uncharacterized protein</fullName>
    </submittedName>
</protein>
<organism evidence="1 2">
    <name type="scientific">Alcanivorax hongdengensis A-11-3</name>
    <dbReference type="NCBI Taxonomy" id="1177179"/>
    <lineage>
        <taxon>Bacteria</taxon>
        <taxon>Pseudomonadati</taxon>
        <taxon>Pseudomonadota</taxon>
        <taxon>Gammaproteobacteria</taxon>
        <taxon>Oceanospirillales</taxon>
        <taxon>Alcanivoracaceae</taxon>
        <taxon>Alcanivorax</taxon>
    </lineage>
</organism>
<name>L0W7Q8_9GAMM</name>
<comment type="caution">
    <text evidence="1">The sequence shown here is derived from an EMBL/GenBank/DDBJ whole genome shotgun (WGS) entry which is preliminary data.</text>
</comment>
<feature type="non-terminal residue" evidence="1">
    <location>
        <position position="355"/>
    </location>
</feature>